<evidence type="ECO:0000313" key="1">
    <source>
        <dbReference type="EMBL" id="SDM03222.1"/>
    </source>
</evidence>
<proteinExistence type="predicted"/>
<organism evidence="1 2">
    <name type="scientific">Chryseobacterium taihuense</name>
    <dbReference type="NCBI Taxonomy" id="1141221"/>
    <lineage>
        <taxon>Bacteria</taxon>
        <taxon>Pseudomonadati</taxon>
        <taxon>Bacteroidota</taxon>
        <taxon>Flavobacteriia</taxon>
        <taxon>Flavobacteriales</taxon>
        <taxon>Weeksellaceae</taxon>
        <taxon>Chryseobacterium group</taxon>
        <taxon>Chryseobacterium</taxon>
    </lineage>
</organism>
<sequence length="202" mass="21345">MKNITNYVIINTARKTAVIFGVAISAGMSSQVRIGGTNSVSNTSSSSVLLEFGTDDNKGIILPYVEAIPSGVNNARGGTIIFDVSANSEYKVKVKNENAGWSDLSRLSGYSASVESVVKPPQASPLADKAGAKAVIGNSATSTDGVLVLDSPDKAMVLPIVSNYTNIPNPSPGMMAFLKHPTDSAKHRLIVFNGQKWTFWKP</sequence>
<accession>A0ABY0QWS2</accession>
<keyword evidence="2" id="KW-1185">Reference proteome</keyword>
<dbReference type="EMBL" id="FNHD01000011">
    <property type="protein sequence ID" value="SDM03222.1"/>
    <property type="molecule type" value="Genomic_DNA"/>
</dbReference>
<dbReference type="RefSeq" id="WP_228400622.1">
    <property type="nucleotide sequence ID" value="NZ_FNHD01000011.1"/>
</dbReference>
<evidence type="ECO:0000313" key="2">
    <source>
        <dbReference type="Proteomes" id="UP000199242"/>
    </source>
</evidence>
<reference evidence="1 2" key="1">
    <citation type="submission" date="2016-10" db="EMBL/GenBank/DDBJ databases">
        <authorList>
            <person name="Varghese N."/>
            <person name="Submissions S."/>
        </authorList>
    </citation>
    <scope>NUCLEOTIDE SEQUENCE [LARGE SCALE GENOMIC DNA]</scope>
    <source>
        <strain evidence="1 2">CGMCC 1.10941</strain>
    </source>
</reference>
<protein>
    <submittedName>
        <fullName evidence="1">Uncharacterized protein</fullName>
    </submittedName>
</protein>
<name>A0ABY0QWS2_9FLAO</name>
<dbReference type="Proteomes" id="UP000199242">
    <property type="component" value="Unassembled WGS sequence"/>
</dbReference>
<gene>
    <name evidence="1" type="ORF">SAMN05216273_11138</name>
</gene>
<comment type="caution">
    <text evidence="1">The sequence shown here is derived from an EMBL/GenBank/DDBJ whole genome shotgun (WGS) entry which is preliminary data.</text>
</comment>